<protein>
    <submittedName>
        <fullName evidence="2">Uncharacterized protein</fullName>
    </submittedName>
</protein>
<evidence type="ECO:0000256" key="1">
    <source>
        <dbReference type="SAM" id="SignalP"/>
    </source>
</evidence>
<name>A0AAN4Z865_9BILA</name>
<proteinExistence type="predicted"/>
<keyword evidence="1" id="KW-0732">Signal</keyword>
<evidence type="ECO:0000313" key="3">
    <source>
        <dbReference type="Proteomes" id="UP001328107"/>
    </source>
</evidence>
<gene>
    <name evidence="2" type="ORF">PMAYCL1PPCAC_04421</name>
</gene>
<dbReference type="AlphaFoldDB" id="A0AAN4Z865"/>
<organism evidence="2 3">
    <name type="scientific">Pristionchus mayeri</name>
    <dbReference type="NCBI Taxonomy" id="1317129"/>
    <lineage>
        <taxon>Eukaryota</taxon>
        <taxon>Metazoa</taxon>
        <taxon>Ecdysozoa</taxon>
        <taxon>Nematoda</taxon>
        <taxon>Chromadorea</taxon>
        <taxon>Rhabditida</taxon>
        <taxon>Rhabditina</taxon>
        <taxon>Diplogasteromorpha</taxon>
        <taxon>Diplogasteroidea</taxon>
        <taxon>Neodiplogasteridae</taxon>
        <taxon>Pristionchus</taxon>
    </lineage>
</organism>
<sequence length="102" mass="11700">VKKILLFIFFLSIPDTGVNASNPPTPVKINLPAFERRVLGHPIFRDAIHKIDNLYMLDEEKLRDYEKLWAAVSYNLELCKFKAEIAGEDPLICKTQPLSTKK</sequence>
<reference evidence="3" key="1">
    <citation type="submission" date="2022-10" db="EMBL/GenBank/DDBJ databases">
        <title>Genome assembly of Pristionchus species.</title>
        <authorList>
            <person name="Yoshida K."/>
            <person name="Sommer R.J."/>
        </authorList>
    </citation>
    <scope>NUCLEOTIDE SEQUENCE [LARGE SCALE GENOMIC DNA]</scope>
    <source>
        <strain evidence="3">RS5460</strain>
    </source>
</reference>
<dbReference type="EMBL" id="BTRK01000001">
    <property type="protein sequence ID" value="GMR34226.1"/>
    <property type="molecule type" value="Genomic_DNA"/>
</dbReference>
<feature type="non-terminal residue" evidence="2">
    <location>
        <position position="1"/>
    </location>
</feature>
<feature type="chain" id="PRO_5042904641" evidence="1">
    <location>
        <begin position="21"/>
        <end position="102"/>
    </location>
</feature>
<feature type="non-terminal residue" evidence="2">
    <location>
        <position position="102"/>
    </location>
</feature>
<evidence type="ECO:0000313" key="2">
    <source>
        <dbReference type="EMBL" id="GMR34226.1"/>
    </source>
</evidence>
<comment type="caution">
    <text evidence="2">The sequence shown here is derived from an EMBL/GenBank/DDBJ whole genome shotgun (WGS) entry which is preliminary data.</text>
</comment>
<keyword evidence="3" id="KW-1185">Reference proteome</keyword>
<feature type="signal peptide" evidence="1">
    <location>
        <begin position="1"/>
        <end position="20"/>
    </location>
</feature>
<dbReference type="Proteomes" id="UP001328107">
    <property type="component" value="Unassembled WGS sequence"/>
</dbReference>
<accession>A0AAN4Z865</accession>